<evidence type="ECO:0000313" key="7">
    <source>
        <dbReference type="EMBL" id="QBD76811.1"/>
    </source>
</evidence>
<dbReference type="GO" id="GO:0008270">
    <property type="term" value="F:zinc ion binding"/>
    <property type="evidence" value="ECO:0007669"/>
    <property type="project" value="TreeGrafter"/>
</dbReference>
<dbReference type="GO" id="GO:0005737">
    <property type="term" value="C:cytoplasm"/>
    <property type="evidence" value="ECO:0007669"/>
    <property type="project" value="TreeGrafter"/>
</dbReference>
<evidence type="ECO:0000256" key="1">
    <source>
        <dbReference type="ARBA" id="ARBA00001052"/>
    </source>
</evidence>
<dbReference type="SUPFAM" id="SSF55620">
    <property type="entry name" value="Tetrahydrobiopterin biosynthesis enzymes-like"/>
    <property type="match status" value="1"/>
</dbReference>
<name>A0A4V0YYN2_KTERU</name>
<dbReference type="PANTHER" id="PTHR11109:SF7">
    <property type="entry name" value="GTP CYCLOHYDROLASE 1"/>
    <property type="match status" value="1"/>
</dbReference>
<sequence>MVDEILRPTTPRVDYDTLVRLGRELLVAIGEDPQREGIQDTPRRWADWWREYIEYEPGTTDTSFTSTRAGQLVCISGIRVWTLCEHHLLPFWCDVAIGYLVNETVLGLSKFARIAHHCAHRLQHQEQLGQHIADMVSQMVQTDDVAVCLRGEHLCMMMRGIKTPALITSTVMSGAFEREKELQSQFLHLVAPHF</sequence>
<dbReference type="RefSeq" id="WP_129887875.1">
    <property type="nucleotide sequence ID" value="NZ_CP035758.1"/>
</dbReference>
<gene>
    <name evidence="7" type="primary">folE</name>
    <name evidence="7" type="ORF">EPA93_12675</name>
</gene>
<evidence type="ECO:0000256" key="5">
    <source>
        <dbReference type="ARBA" id="ARBA00022801"/>
    </source>
</evidence>
<dbReference type="Gene3D" id="1.10.286.10">
    <property type="match status" value="1"/>
</dbReference>
<dbReference type="NCBIfam" id="NF006826">
    <property type="entry name" value="PRK09347.1-3"/>
    <property type="match status" value="1"/>
</dbReference>
<dbReference type="PANTHER" id="PTHR11109">
    <property type="entry name" value="GTP CYCLOHYDROLASE I"/>
    <property type="match status" value="1"/>
</dbReference>
<dbReference type="InterPro" id="IPR043133">
    <property type="entry name" value="GTP-CH-I_C/QueF"/>
</dbReference>
<accession>A0A4V0YYN2</accession>
<dbReference type="KEGG" id="kbs:EPA93_12675"/>
<dbReference type="Gene3D" id="3.30.1130.10">
    <property type="match status" value="1"/>
</dbReference>
<evidence type="ECO:0000313" key="8">
    <source>
        <dbReference type="Proteomes" id="UP000290365"/>
    </source>
</evidence>
<reference evidence="7 8" key="1">
    <citation type="submission" date="2019-01" db="EMBL/GenBank/DDBJ databases">
        <title>Ktedonosporobacter rubrisoli SCAWS-G2.</title>
        <authorList>
            <person name="Huang Y."/>
            <person name="Yan B."/>
        </authorList>
    </citation>
    <scope>NUCLEOTIDE SEQUENCE [LARGE SCALE GENOMIC DNA]</scope>
    <source>
        <strain evidence="7 8">SCAWS-G2</strain>
    </source>
</reference>
<dbReference type="EMBL" id="CP035758">
    <property type="protein sequence ID" value="QBD76811.1"/>
    <property type="molecule type" value="Genomic_DNA"/>
</dbReference>
<evidence type="ECO:0000259" key="6">
    <source>
        <dbReference type="Pfam" id="PF01227"/>
    </source>
</evidence>
<dbReference type="InterPro" id="IPR020602">
    <property type="entry name" value="GTP_CycHdrlase_I_dom"/>
</dbReference>
<dbReference type="OrthoDB" id="9801207at2"/>
<comment type="catalytic activity">
    <reaction evidence="1">
        <text>GTP + H2O = 7,8-dihydroneopterin 3'-triphosphate + formate + H(+)</text>
        <dbReference type="Rhea" id="RHEA:17473"/>
        <dbReference type="ChEBI" id="CHEBI:15377"/>
        <dbReference type="ChEBI" id="CHEBI:15378"/>
        <dbReference type="ChEBI" id="CHEBI:15740"/>
        <dbReference type="ChEBI" id="CHEBI:37565"/>
        <dbReference type="ChEBI" id="CHEBI:58462"/>
        <dbReference type="EC" id="3.5.4.16"/>
    </reaction>
</comment>
<dbReference type="GO" id="GO:0046654">
    <property type="term" value="P:tetrahydrofolate biosynthetic process"/>
    <property type="evidence" value="ECO:0007669"/>
    <property type="project" value="InterPro"/>
</dbReference>
<dbReference type="InterPro" id="IPR001474">
    <property type="entry name" value="GTP_CycHdrlase_I"/>
</dbReference>
<keyword evidence="4" id="KW-0554">One-carbon metabolism</keyword>
<proteinExistence type="predicted"/>
<dbReference type="Proteomes" id="UP000290365">
    <property type="component" value="Chromosome"/>
</dbReference>
<dbReference type="GO" id="GO:0006729">
    <property type="term" value="P:tetrahydrobiopterin biosynthetic process"/>
    <property type="evidence" value="ECO:0007669"/>
    <property type="project" value="TreeGrafter"/>
</dbReference>
<evidence type="ECO:0000256" key="2">
    <source>
        <dbReference type="ARBA" id="ARBA00005080"/>
    </source>
</evidence>
<dbReference type="GO" id="GO:0003934">
    <property type="term" value="F:GTP cyclohydrolase I activity"/>
    <property type="evidence" value="ECO:0007669"/>
    <property type="project" value="UniProtKB-EC"/>
</dbReference>
<dbReference type="AlphaFoldDB" id="A0A4V0YYN2"/>
<organism evidence="7 8">
    <name type="scientific">Ktedonosporobacter rubrisoli</name>
    <dbReference type="NCBI Taxonomy" id="2509675"/>
    <lineage>
        <taxon>Bacteria</taxon>
        <taxon>Bacillati</taxon>
        <taxon>Chloroflexota</taxon>
        <taxon>Ktedonobacteria</taxon>
        <taxon>Ktedonobacterales</taxon>
        <taxon>Ktedonosporobacteraceae</taxon>
        <taxon>Ktedonosporobacter</taxon>
    </lineage>
</organism>
<feature type="domain" description="GTP cyclohydrolase I" evidence="6">
    <location>
        <begin position="23"/>
        <end position="190"/>
    </location>
</feature>
<dbReference type="GO" id="GO:0005525">
    <property type="term" value="F:GTP binding"/>
    <property type="evidence" value="ECO:0007669"/>
    <property type="project" value="TreeGrafter"/>
</dbReference>
<keyword evidence="8" id="KW-1185">Reference proteome</keyword>
<dbReference type="FunFam" id="3.30.1130.10:FF:000001">
    <property type="entry name" value="GTP cyclohydrolase 1"/>
    <property type="match status" value="1"/>
</dbReference>
<dbReference type="InterPro" id="IPR043134">
    <property type="entry name" value="GTP-CH-I_N"/>
</dbReference>
<dbReference type="Pfam" id="PF01227">
    <property type="entry name" value="GTP_cyclohydroI"/>
    <property type="match status" value="1"/>
</dbReference>
<keyword evidence="5 7" id="KW-0378">Hydrolase</keyword>
<dbReference type="EC" id="3.5.4.16" evidence="3"/>
<comment type="pathway">
    <text evidence="2">Cofactor biosynthesis; 7,8-dihydroneopterin triphosphate biosynthesis; 7,8-dihydroneopterin triphosphate from GTP: step 1/1.</text>
</comment>
<dbReference type="UniPathway" id="UPA00848">
    <property type="reaction ID" value="UER00151"/>
</dbReference>
<evidence type="ECO:0000256" key="3">
    <source>
        <dbReference type="ARBA" id="ARBA00012715"/>
    </source>
</evidence>
<protein>
    <recommendedName>
        <fullName evidence="3">GTP cyclohydrolase I</fullName>
        <ecNumber evidence="3">3.5.4.16</ecNumber>
    </recommendedName>
</protein>
<evidence type="ECO:0000256" key="4">
    <source>
        <dbReference type="ARBA" id="ARBA00022563"/>
    </source>
</evidence>
<dbReference type="GO" id="GO:0006730">
    <property type="term" value="P:one-carbon metabolic process"/>
    <property type="evidence" value="ECO:0007669"/>
    <property type="project" value="UniProtKB-KW"/>
</dbReference>